<sequence>MAGSAAAEGGQGLAIITGAGRGLGFAFAQVLLRERLVSAVALLDIAGAPEAAWRLETEFGVGCARGWKLDVTNLRALRATFASAADWAAGKGIATTVVINNAGIAGNGLAGAAKVVAINLTAVVEGTRVAFDLMKGGSGGTVINVASFGAFVPMPFSPIYAATKAGVVALSRSCVHLAARDTDPVTGAPTGRQVHAPVCVVALCPAFADTAMVRDPMAAEGSGGAFSSVVEMQGGLMTTDFVASHAAEIVSRCRDAASGEDPCELAGEAVVVLPKGGRVAPPPSVRGDRFSLLRPSKL</sequence>
<dbReference type="Pfam" id="PF00106">
    <property type="entry name" value="adh_short"/>
    <property type="match status" value="1"/>
</dbReference>
<evidence type="ECO:0000256" key="3">
    <source>
        <dbReference type="RuleBase" id="RU000363"/>
    </source>
</evidence>
<evidence type="ECO:0000313" key="5">
    <source>
        <dbReference type="EMBL" id="KAA0177562.1"/>
    </source>
</evidence>
<evidence type="ECO:0008006" key="7">
    <source>
        <dbReference type="Google" id="ProtNLM"/>
    </source>
</evidence>
<dbReference type="EMBL" id="HBET01005308">
    <property type="protein sequence ID" value="CAD8559133.1"/>
    <property type="molecule type" value="Transcribed_RNA"/>
</dbReference>
<dbReference type="GO" id="GO:0016616">
    <property type="term" value="F:oxidoreductase activity, acting on the CH-OH group of donors, NAD or NADP as acceptor"/>
    <property type="evidence" value="ECO:0007669"/>
    <property type="project" value="TreeGrafter"/>
</dbReference>
<comment type="similarity">
    <text evidence="1 3">Belongs to the short-chain dehydrogenases/reductases (SDR) family.</text>
</comment>
<dbReference type="GO" id="GO:0005737">
    <property type="term" value="C:cytoplasm"/>
    <property type="evidence" value="ECO:0007669"/>
    <property type="project" value="TreeGrafter"/>
</dbReference>
<dbReference type="Proteomes" id="UP000322899">
    <property type="component" value="Unassembled WGS sequence"/>
</dbReference>
<name>A0A5A8EJ76_CAFRO</name>
<organism evidence="5 6">
    <name type="scientific">Cafeteria roenbergensis</name>
    <name type="common">Marine flagellate</name>
    <dbReference type="NCBI Taxonomy" id="33653"/>
    <lineage>
        <taxon>Eukaryota</taxon>
        <taxon>Sar</taxon>
        <taxon>Stramenopiles</taxon>
        <taxon>Bigyra</taxon>
        <taxon>Opalozoa</taxon>
        <taxon>Bicosoecida</taxon>
        <taxon>Cafeteriaceae</taxon>
        <taxon>Cafeteria</taxon>
    </lineage>
</organism>
<evidence type="ECO:0000313" key="6">
    <source>
        <dbReference type="Proteomes" id="UP000322899"/>
    </source>
</evidence>
<dbReference type="Gene3D" id="3.40.50.720">
    <property type="entry name" value="NAD(P)-binding Rossmann-like Domain"/>
    <property type="match status" value="1"/>
</dbReference>
<dbReference type="PANTHER" id="PTHR44229">
    <property type="entry name" value="15-HYDROXYPROSTAGLANDIN DEHYDROGENASE [NAD(+)]"/>
    <property type="match status" value="1"/>
</dbReference>
<reference evidence="4" key="2">
    <citation type="submission" date="2021-01" db="EMBL/GenBank/DDBJ databases">
        <authorList>
            <person name="Corre E."/>
            <person name="Pelletier E."/>
            <person name="Niang G."/>
            <person name="Scheremetjew M."/>
            <person name="Finn R."/>
            <person name="Kale V."/>
            <person name="Holt S."/>
            <person name="Cochrane G."/>
            <person name="Meng A."/>
            <person name="Brown T."/>
            <person name="Cohen L."/>
        </authorList>
    </citation>
    <scope>NUCLEOTIDE SEQUENCE</scope>
    <source>
        <strain evidence="4">E4-10</strain>
    </source>
</reference>
<evidence type="ECO:0000256" key="1">
    <source>
        <dbReference type="ARBA" id="ARBA00006484"/>
    </source>
</evidence>
<keyword evidence="2" id="KW-0560">Oxidoreductase</keyword>
<dbReference type="PANTHER" id="PTHR44229:SF4">
    <property type="entry name" value="15-HYDROXYPROSTAGLANDIN DEHYDROGENASE [NAD(+)]"/>
    <property type="match status" value="1"/>
</dbReference>
<dbReference type="SUPFAM" id="SSF51735">
    <property type="entry name" value="NAD(P)-binding Rossmann-fold domains"/>
    <property type="match status" value="1"/>
</dbReference>
<evidence type="ECO:0000256" key="2">
    <source>
        <dbReference type="ARBA" id="ARBA00023002"/>
    </source>
</evidence>
<dbReference type="AlphaFoldDB" id="A0A5A8EJ76"/>
<accession>A0A5A8EJ76</accession>
<dbReference type="PRINTS" id="PR00081">
    <property type="entry name" value="GDHRDH"/>
</dbReference>
<dbReference type="InterPro" id="IPR002347">
    <property type="entry name" value="SDR_fam"/>
</dbReference>
<proteinExistence type="inferred from homology"/>
<dbReference type="EMBL" id="VLTO01000003">
    <property type="protein sequence ID" value="KAA0177562.1"/>
    <property type="molecule type" value="Genomic_DNA"/>
</dbReference>
<dbReference type="OrthoDB" id="37659at2759"/>
<gene>
    <name evidence="4" type="ORF">CROE0942_LOCUS3468</name>
    <name evidence="5" type="ORF">FNF27_00732</name>
</gene>
<dbReference type="InterPro" id="IPR036291">
    <property type="entry name" value="NAD(P)-bd_dom_sf"/>
</dbReference>
<protein>
    <recommendedName>
        <fullName evidence="7">15-hydroxyprostaglandin dehydrogenase</fullName>
    </recommendedName>
</protein>
<dbReference type="PRINTS" id="PR00080">
    <property type="entry name" value="SDRFAMILY"/>
</dbReference>
<reference evidence="5 6" key="1">
    <citation type="submission" date="2019-07" db="EMBL/GenBank/DDBJ databases">
        <title>Genomes of Cafeteria roenbergensis.</title>
        <authorList>
            <person name="Fischer M.G."/>
            <person name="Hackl T."/>
            <person name="Roman M."/>
        </authorList>
    </citation>
    <scope>NUCLEOTIDE SEQUENCE [LARGE SCALE GENOMIC DNA]</scope>
    <source>
        <strain evidence="5 6">E4-10P</strain>
    </source>
</reference>
<evidence type="ECO:0000313" key="4">
    <source>
        <dbReference type="EMBL" id="CAD8559133.1"/>
    </source>
</evidence>